<comment type="subcellular location">
    <subcellularLocation>
        <location evidence="1">Membrane</location>
        <topology evidence="1">Single-pass membrane protein</topology>
    </subcellularLocation>
</comment>
<dbReference type="Proteomes" id="UP000324285">
    <property type="component" value="Chromosome"/>
</dbReference>
<keyword evidence="6 8" id="KW-0472">Membrane</keyword>
<comment type="similarity">
    <text evidence="2">Belongs to the membrane fusion protein (MFP) (TC 8.A.1) family.</text>
</comment>
<dbReference type="Gene3D" id="2.40.50.100">
    <property type="match status" value="1"/>
</dbReference>
<feature type="transmembrane region" description="Helical" evidence="8">
    <location>
        <begin position="30"/>
        <end position="52"/>
    </location>
</feature>
<evidence type="ECO:0000313" key="11">
    <source>
        <dbReference type="EMBL" id="QEM80687.1"/>
    </source>
</evidence>
<keyword evidence="7" id="KW-0175">Coiled coil</keyword>
<dbReference type="PANTHER" id="PTHR30386:SF28">
    <property type="entry name" value="EXPORTED PROTEIN"/>
    <property type="match status" value="1"/>
</dbReference>
<evidence type="ECO:0000259" key="9">
    <source>
        <dbReference type="Pfam" id="PF25917"/>
    </source>
</evidence>
<dbReference type="InterPro" id="IPR058625">
    <property type="entry name" value="MdtA-like_BSH"/>
</dbReference>
<dbReference type="OrthoDB" id="9775513at2"/>
<evidence type="ECO:0000256" key="2">
    <source>
        <dbReference type="ARBA" id="ARBA00009477"/>
    </source>
</evidence>
<evidence type="ECO:0000259" key="10">
    <source>
        <dbReference type="Pfam" id="PF26002"/>
    </source>
</evidence>
<dbReference type="KEGG" id="hbh:E4T21_03265"/>
<keyword evidence="12" id="KW-1185">Reference proteome</keyword>
<organism evidence="11 12">
    <name type="scientific">Halomonas binhaiensis</name>
    <dbReference type="NCBI Taxonomy" id="2562282"/>
    <lineage>
        <taxon>Bacteria</taxon>
        <taxon>Pseudomonadati</taxon>
        <taxon>Pseudomonadota</taxon>
        <taxon>Gammaproteobacteria</taxon>
        <taxon>Oceanospirillales</taxon>
        <taxon>Halomonadaceae</taxon>
        <taxon>Halomonas</taxon>
    </lineage>
</organism>
<keyword evidence="5 8" id="KW-1133">Transmembrane helix</keyword>
<name>A0A5C1NEU1_9GAMM</name>
<dbReference type="PROSITE" id="PS00543">
    <property type="entry name" value="HLYD_FAMILY"/>
    <property type="match status" value="1"/>
</dbReference>
<gene>
    <name evidence="11" type="ORF">E4T21_03265</name>
</gene>
<protein>
    <submittedName>
        <fullName evidence="11">HlyD family efflux transporter periplasmic adaptor subunit</fullName>
    </submittedName>
</protein>
<evidence type="ECO:0000256" key="4">
    <source>
        <dbReference type="ARBA" id="ARBA00022692"/>
    </source>
</evidence>
<feature type="coiled-coil region" evidence="7">
    <location>
        <begin position="118"/>
        <end position="163"/>
    </location>
</feature>
<sequence length="429" mass="48192">MAKNPPLFRPESFKSRQMSWLGQPAVLQNVSTGVVAIISIIIVISIILFLYFGNYTRRVAVSGVISPTEGLTRITSPNNGWISHQFVKEGDDVKRGEPLYEVSFDSSTSLGNTQAAINQLLREQREEIQAEITRSEEISIKDKQALQNRSEGLEQEISQIDNQIATMEEFLETLHGYAMKQKEYVDRGYTVSQAFESRLQTYIGYRDDLENYKRQRIILSDDLNEMNDTLASFDLKKSSEIAELKRQLINVEQQIAEGQARESIRITAPRNGQVTSVIKQEGQTVDTGTPLLTILPDYAELKAQLLVPSNDIGFLKEGDKVQLRYAAFPYQKFGQYPGIVSNISRAPLKQDEIRLLVDEGAAAPESTAIYRISVRPDTPFAMAYGAQIPLQAGMQVEAHVLVETRPLYQWIFEPLYGLSEVLSSGEATQ</sequence>
<evidence type="ECO:0000256" key="5">
    <source>
        <dbReference type="ARBA" id="ARBA00022989"/>
    </source>
</evidence>
<dbReference type="PANTHER" id="PTHR30386">
    <property type="entry name" value="MEMBRANE FUSION SUBUNIT OF EMRAB-TOLC MULTIDRUG EFFLUX PUMP"/>
    <property type="match status" value="1"/>
</dbReference>
<feature type="domain" description="AprE-like beta-barrel" evidence="10">
    <location>
        <begin position="303"/>
        <end position="401"/>
    </location>
</feature>
<dbReference type="InterPro" id="IPR006144">
    <property type="entry name" value="Secretion_HlyD_CS"/>
</dbReference>
<dbReference type="InterPro" id="IPR058982">
    <property type="entry name" value="Beta-barrel_AprE"/>
</dbReference>
<reference evidence="11" key="1">
    <citation type="submission" date="2021-02" db="EMBL/GenBank/DDBJ databases">
        <title>Strain Y2R2, a novel species of the genus Halomonas.</title>
        <authorList>
            <person name="Huang H."/>
        </authorList>
    </citation>
    <scope>NUCLEOTIDE SEQUENCE</scope>
    <source>
        <strain evidence="11">Y2R2</strain>
    </source>
</reference>
<dbReference type="GO" id="GO:0009306">
    <property type="term" value="P:protein secretion"/>
    <property type="evidence" value="ECO:0007669"/>
    <property type="project" value="InterPro"/>
</dbReference>
<dbReference type="Pfam" id="PF26002">
    <property type="entry name" value="Beta-barrel_AprE"/>
    <property type="match status" value="1"/>
</dbReference>
<dbReference type="GO" id="GO:0016020">
    <property type="term" value="C:membrane"/>
    <property type="evidence" value="ECO:0007669"/>
    <property type="project" value="UniProtKB-SubCell"/>
</dbReference>
<feature type="coiled-coil region" evidence="7">
    <location>
        <begin position="209"/>
        <end position="261"/>
    </location>
</feature>
<dbReference type="Pfam" id="PF25917">
    <property type="entry name" value="BSH_RND"/>
    <property type="match status" value="1"/>
</dbReference>
<feature type="domain" description="Multidrug resistance protein MdtA-like barrel-sandwich hybrid" evidence="9">
    <location>
        <begin position="74"/>
        <end position="293"/>
    </location>
</feature>
<evidence type="ECO:0000313" key="12">
    <source>
        <dbReference type="Proteomes" id="UP000324285"/>
    </source>
</evidence>
<dbReference type="EMBL" id="CP038437">
    <property type="protein sequence ID" value="QEM80687.1"/>
    <property type="molecule type" value="Genomic_DNA"/>
</dbReference>
<accession>A0A5C1NEU1</accession>
<dbReference type="RefSeq" id="WP_149283504.1">
    <property type="nucleotide sequence ID" value="NZ_CP038437.2"/>
</dbReference>
<keyword evidence="4 8" id="KW-0812">Transmembrane</keyword>
<proteinExistence type="inferred from homology"/>
<evidence type="ECO:0000256" key="3">
    <source>
        <dbReference type="ARBA" id="ARBA00022448"/>
    </source>
</evidence>
<evidence type="ECO:0000256" key="6">
    <source>
        <dbReference type="ARBA" id="ARBA00023136"/>
    </source>
</evidence>
<evidence type="ECO:0000256" key="8">
    <source>
        <dbReference type="SAM" id="Phobius"/>
    </source>
</evidence>
<dbReference type="AlphaFoldDB" id="A0A5C1NEU1"/>
<dbReference type="InterPro" id="IPR050739">
    <property type="entry name" value="MFP"/>
</dbReference>
<dbReference type="PRINTS" id="PR01490">
    <property type="entry name" value="RTXTOXIND"/>
</dbReference>
<evidence type="ECO:0000256" key="7">
    <source>
        <dbReference type="SAM" id="Coils"/>
    </source>
</evidence>
<keyword evidence="3" id="KW-0813">Transport</keyword>
<evidence type="ECO:0000256" key="1">
    <source>
        <dbReference type="ARBA" id="ARBA00004167"/>
    </source>
</evidence>